<dbReference type="AlphaFoldDB" id="R0LZV1"/>
<gene>
    <name evidence="1" type="ORF">Anapl_13437</name>
</gene>
<reference evidence="2" key="1">
    <citation type="journal article" date="2013" name="Nat. Genet.">
        <title>The duck genome and transcriptome provide insight into an avian influenza virus reservoir species.</title>
        <authorList>
            <person name="Huang Y."/>
            <person name="Li Y."/>
            <person name="Burt D.W."/>
            <person name="Chen H."/>
            <person name="Zhang Y."/>
            <person name="Qian W."/>
            <person name="Kim H."/>
            <person name="Gan S."/>
            <person name="Zhao Y."/>
            <person name="Li J."/>
            <person name="Yi K."/>
            <person name="Feng H."/>
            <person name="Zhu P."/>
            <person name="Li B."/>
            <person name="Liu Q."/>
            <person name="Fairley S."/>
            <person name="Magor K.E."/>
            <person name="Du Z."/>
            <person name="Hu X."/>
            <person name="Goodman L."/>
            <person name="Tafer H."/>
            <person name="Vignal A."/>
            <person name="Lee T."/>
            <person name="Kim K.W."/>
            <person name="Sheng Z."/>
            <person name="An Y."/>
            <person name="Searle S."/>
            <person name="Herrero J."/>
            <person name="Groenen M.A."/>
            <person name="Crooijmans R.P."/>
            <person name="Faraut T."/>
            <person name="Cai Q."/>
            <person name="Webster R.G."/>
            <person name="Aldridge J.R."/>
            <person name="Warren W.C."/>
            <person name="Bartschat S."/>
            <person name="Kehr S."/>
            <person name="Marz M."/>
            <person name="Stadler P.F."/>
            <person name="Smith J."/>
            <person name="Kraus R.H."/>
            <person name="Zhao Y."/>
            <person name="Ren L."/>
            <person name="Fei J."/>
            <person name="Morisson M."/>
            <person name="Kaiser P."/>
            <person name="Griffin D.K."/>
            <person name="Rao M."/>
            <person name="Pitel F."/>
            <person name="Wang J."/>
            <person name="Li N."/>
        </authorList>
    </citation>
    <scope>NUCLEOTIDE SEQUENCE [LARGE SCALE GENOMIC DNA]</scope>
</reference>
<protein>
    <submittedName>
        <fullName evidence="1">Uncharacterized protein</fullName>
    </submittedName>
</protein>
<sequence length="343" mass="39121">MSSFAVGLSTAQIPAKAFLHLFPHKVEFGYPHKAILNCWQHGSPSTTSLSATQANIRLDVDLAYPQALELGKPSVTSNSHHSHIFSSMNKNAPYTTVLKETIAVSQFCHFLPKKSAAADYWVAPSPWSWSGDRQNKAAHENLGLREGGDNGKKKPLEEEEHFPCRSCHSFWLFYLQLQPSYRSVTTGDRVEKRYPPSEMDVPRFSYECVLDGPHLDAVKEADKTWVYKMIPSYIPNYENISNNLEHYFTQHLQRHFIKISVNYLVKEKQTFLIELINTQQVTDQGPNSAKRMDNADIQLRTKKMDITIGLSGPRRLQQFFPGLNKFPLVSQYSDSVSVHIQDY</sequence>
<dbReference type="Proteomes" id="UP000296049">
    <property type="component" value="Unassembled WGS sequence"/>
</dbReference>
<evidence type="ECO:0000313" key="1">
    <source>
        <dbReference type="EMBL" id="EOB07355.1"/>
    </source>
</evidence>
<accession>R0LZV1</accession>
<organism evidence="1 2">
    <name type="scientific">Anas platyrhynchos</name>
    <name type="common">Mallard</name>
    <name type="synonym">Anas boschas</name>
    <dbReference type="NCBI Taxonomy" id="8839"/>
    <lineage>
        <taxon>Eukaryota</taxon>
        <taxon>Metazoa</taxon>
        <taxon>Chordata</taxon>
        <taxon>Craniata</taxon>
        <taxon>Vertebrata</taxon>
        <taxon>Euteleostomi</taxon>
        <taxon>Archelosauria</taxon>
        <taxon>Archosauria</taxon>
        <taxon>Dinosauria</taxon>
        <taxon>Saurischia</taxon>
        <taxon>Theropoda</taxon>
        <taxon>Coelurosauria</taxon>
        <taxon>Aves</taxon>
        <taxon>Neognathae</taxon>
        <taxon>Galloanserae</taxon>
        <taxon>Anseriformes</taxon>
        <taxon>Anatidae</taxon>
        <taxon>Anatinae</taxon>
        <taxon>Anas</taxon>
    </lineage>
</organism>
<keyword evidence="2" id="KW-1185">Reference proteome</keyword>
<evidence type="ECO:0000313" key="2">
    <source>
        <dbReference type="Proteomes" id="UP000296049"/>
    </source>
</evidence>
<name>R0LZV1_ANAPL</name>
<dbReference type="EMBL" id="KB742535">
    <property type="protein sequence ID" value="EOB07355.1"/>
    <property type="molecule type" value="Genomic_DNA"/>
</dbReference>
<proteinExistence type="predicted"/>